<comment type="caution">
    <text evidence="7">The sequence shown here is derived from an EMBL/GenBank/DDBJ whole genome shotgun (WGS) entry which is preliminary data.</text>
</comment>
<keyword evidence="5" id="KW-0560">Oxidoreductase</keyword>
<evidence type="ECO:0000256" key="3">
    <source>
        <dbReference type="ARBA" id="ARBA00022630"/>
    </source>
</evidence>
<protein>
    <submittedName>
        <fullName evidence="7">FAD/FMN-containing dehydrogenase</fullName>
    </submittedName>
</protein>
<evidence type="ECO:0000313" key="7">
    <source>
        <dbReference type="EMBL" id="MDP9793154.1"/>
    </source>
</evidence>
<dbReference type="Gene3D" id="3.30.465.10">
    <property type="match status" value="1"/>
</dbReference>
<dbReference type="PANTHER" id="PTHR42973">
    <property type="entry name" value="BINDING OXIDOREDUCTASE, PUTATIVE (AFU_ORTHOLOGUE AFUA_1G17690)-RELATED"/>
    <property type="match status" value="1"/>
</dbReference>
<dbReference type="InterPro" id="IPR016167">
    <property type="entry name" value="FAD-bd_PCMH_sub1"/>
</dbReference>
<dbReference type="PANTHER" id="PTHR42973:SF39">
    <property type="entry name" value="FAD-BINDING PCMH-TYPE DOMAIN-CONTAINING PROTEIN"/>
    <property type="match status" value="1"/>
</dbReference>
<dbReference type="InterPro" id="IPR006094">
    <property type="entry name" value="Oxid_FAD_bind_N"/>
</dbReference>
<dbReference type="Gene3D" id="3.40.462.20">
    <property type="match status" value="1"/>
</dbReference>
<dbReference type="Pfam" id="PF08031">
    <property type="entry name" value="BBE"/>
    <property type="match status" value="1"/>
</dbReference>
<keyword evidence="8" id="KW-1185">Reference proteome</keyword>
<dbReference type="EMBL" id="JAUSRA010000001">
    <property type="protein sequence ID" value="MDP9793154.1"/>
    <property type="molecule type" value="Genomic_DNA"/>
</dbReference>
<feature type="domain" description="FAD-binding PCMH-type" evidence="6">
    <location>
        <begin position="8"/>
        <end position="176"/>
    </location>
</feature>
<keyword evidence="3" id="KW-0285">Flavoprotein</keyword>
<dbReference type="Pfam" id="PF01565">
    <property type="entry name" value="FAD_binding_4"/>
    <property type="match status" value="1"/>
</dbReference>
<dbReference type="PROSITE" id="PS51387">
    <property type="entry name" value="FAD_PCMH"/>
    <property type="match status" value="1"/>
</dbReference>
<evidence type="ECO:0000259" key="6">
    <source>
        <dbReference type="PROSITE" id="PS51387"/>
    </source>
</evidence>
<dbReference type="PROSITE" id="PS00862">
    <property type="entry name" value="OX2_COVAL_FAD"/>
    <property type="match status" value="1"/>
</dbReference>
<sequence>MRVWNPAVDHRPAEVISCATVDDVRAGLARAADSGLGVSVLSGGHDWLGRSVRPGGVVLDLSAMRTVTVTGDTVVAGGGARALDVMTVAEEHGYSVVAGTVGSVGVAGFTLGGGYGSLNGLVGTGSDNLLAAEVVLADGRLVHATEQTDPDLLWALRGGGGNFGVVTALHLRAFPITSVLTGMVAFGWDQAAHVLLGFNEICAQAPDEFTARAGVVTLPGGPAVVYVAPAWLGDPAAGEEWMKRITGLGEPLITDLRSKPFSDVLREGEAMFAADKLHHDMAMRNVAALTPEVVATIIEAAEARRSPSSVIEIIQFHGAATRPPVESTAFAQRSPHFLVELIGSWNPEDGASDQDWAREASRKLAPYALPGGYPNLLGPHDDEQVAHAYGPNAERLLAVKRRYDPQSVFTATPLPH</sequence>
<comment type="similarity">
    <text evidence="2">Belongs to the oxygen-dependent FAD-linked oxidoreductase family.</text>
</comment>
<comment type="cofactor">
    <cofactor evidence="1">
        <name>FAD</name>
        <dbReference type="ChEBI" id="CHEBI:57692"/>
    </cofactor>
</comment>
<evidence type="ECO:0000256" key="4">
    <source>
        <dbReference type="ARBA" id="ARBA00022827"/>
    </source>
</evidence>
<dbReference type="RefSeq" id="WP_306828139.1">
    <property type="nucleotide sequence ID" value="NZ_JAUSRA010000001.1"/>
</dbReference>
<dbReference type="SUPFAM" id="SSF56176">
    <property type="entry name" value="FAD-binding/transporter-associated domain-like"/>
    <property type="match status" value="1"/>
</dbReference>
<proteinExistence type="inferred from homology"/>
<evidence type="ECO:0000313" key="8">
    <source>
        <dbReference type="Proteomes" id="UP001240984"/>
    </source>
</evidence>
<name>A0ABT9MNZ5_9ACTN</name>
<dbReference type="InterPro" id="IPR006093">
    <property type="entry name" value="Oxy_OxRdtase_FAD_BS"/>
</dbReference>
<evidence type="ECO:0000256" key="1">
    <source>
        <dbReference type="ARBA" id="ARBA00001974"/>
    </source>
</evidence>
<dbReference type="Gene3D" id="3.30.43.10">
    <property type="entry name" value="Uridine Diphospho-n-acetylenolpyruvylglucosamine Reductase, domain 2"/>
    <property type="match status" value="1"/>
</dbReference>
<dbReference type="InterPro" id="IPR012951">
    <property type="entry name" value="BBE"/>
</dbReference>
<evidence type="ECO:0000256" key="5">
    <source>
        <dbReference type="ARBA" id="ARBA00023002"/>
    </source>
</evidence>
<dbReference type="Proteomes" id="UP001240984">
    <property type="component" value="Unassembled WGS sequence"/>
</dbReference>
<evidence type="ECO:0000256" key="2">
    <source>
        <dbReference type="ARBA" id="ARBA00005466"/>
    </source>
</evidence>
<dbReference type="InterPro" id="IPR036318">
    <property type="entry name" value="FAD-bd_PCMH-like_sf"/>
</dbReference>
<dbReference type="InterPro" id="IPR016166">
    <property type="entry name" value="FAD-bd_PCMH"/>
</dbReference>
<dbReference type="InterPro" id="IPR050416">
    <property type="entry name" value="FAD-linked_Oxidoreductase"/>
</dbReference>
<organism evidence="7 8">
    <name type="scientific">Catenuloplanes nepalensis</name>
    <dbReference type="NCBI Taxonomy" id="587533"/>
    <lineage>
        <taxon>Bacteria</taxon>
        <taxon>Bacillati</taxon>
        <taxon>Actinomycetota</taxon>
        <taxon>Actinomycetes</taxon>
        <taxon>Micromonosporales</taxon>
        <taxon>Micromonosporaceae</taxon>
        <taxon>Catenuloplanes</taxon>
    </lineage>
</organism>
<dbReference type="InterPro" id="IPR016169">
    <property type="entry name" value="FAD-bd_PCMH_sub2"/>
</dbReference>
<accession>A0ABT9MNZ5</accession>
<gene>
    <name evidence="7" type="ORF">J2S43_001666</name>
</gene>
<keyword evidence="4" id="KW-0274">FAD</keyword>
<reference evidence="7 8" key="1">
    <citation type="submission" date="2023-07" db="EMBL/GenBank/DDBJ databases">
        <title>Sequencing the genomes of 1000 actinobacteria strains.</title>
        <authorList>
            <person name="Klenk H.-P."/>
        </authorList>
    </citation>
    <scope>NUCLEOTIDE SEQUENCE [LARGE SCALE GENOMIC DNA]</scope>
    <source>
        <strain evidence="7 8">DSM 44710</strain>
    </source>
</reference>